<keyword evidence="3" id="KW-0732">Signal</keyword>
<feature type="region of interest" description="Disordered" evidence="2">
    <location>
        <begin position="333"/>
        <end position="431"/>
    </location>
</feature>
<dbReference type="EMBL" id="AZDT01000057">
    <property type="protein sequence ID" value="KRK73639.1"/>
    <property type="molecule type" value="Genomic_DNA"/>
</dbReference>
<feature type="chain" id="PRO_5006406395" evidence="3">
    <location>
        <begin position="32"/>
        <end position="583"/>
    </location>
</feature>
<dbReference type="OrthoDB" id="2285625at2"/>
<evidence type="ECO:0000259" key="4">
    <source>
        <dbReference type="Pfam" id="PF06458"/>
    </source>
</evidence>
<evidence type="ECO:0000256" key="1">
    <source>
        <dbReference type="ARBA" id="ARBA00022737"/>
    </source>
</evidence>
<dbReference type="Proteomes" id="UP000051162">
    <property type="component" value="Unassembled WGS sequence"/>
</dbReference>
<dbReference type="AlphaFoldDB" id="A0A0R1K2S6"/>
<feature type="compositionally biased region" description="Low complexity" evidence="2">
    <location>
        <begin position="406"/>
        <end position="431"/>
    </location>
</feature>
<dbReference type="PATRIC" id="fig|1423773.3.peg.355"/>
<dbReference type="RefSeq" id="WP_056944651.1">
    <property type="nucleotide sequence ID" value="NZ_AZDT01000057.1"/>
</dbReference>
<dbReference type="GeneID" id="84782698"/>
<dbReference type="Gene3D" id="3.10.20.320">
    <property type="entry name" value="Putative peptidoglycan bound protein (lpxtg motif)"/>
    <property type="match status" value="1"/>
</dbReference>
<comment type="caution">
    <text evidence="6">The sequence shown here is derived from an EMBL/GenBank/DDBJ whole genome shotgun (WGS) entry which is preliminary data.</text>
</comment>
<gene>
    <name evidence="6" type="ORF">FD30_GL000347</name>
</gene>
<keyword evidence="7" id="KW-1185">Reference proteome</keyword>
<feature type="domain" description="DUF5776" evidence="5">
    <location>
        <begin position="437"/>
        <end position="505"/>
    </location>
</feature>
<proteinExistence type="predicted"/>
<accession>A0A0R1K2S6</accession>
<keyword evidence="1" id="KW-0677">Repeat</keyword>
<reference evidence="6 7" key="1">
    <citation type="journal article" date="2015" name="Genome Announc.">
        <title>Expanding the biotechnology potential of lactobacilli through comparative genomics of 213 strains and associated genera.</title>
        <authorList>
            <person name="Sun Z."/>
            <person name="Harris H.M."/>
            <person name="McCann A."/>
            <person name="Guo C."/>
            <person name="Argimon S."/>
            <person name="Zhang W."/>
            <person name="Yang X."/>
            <person name="Jeffery I.B."/>
            <person name="Cooney J.C."/>
            <person name="Kagawa T.F."/>
            <person name="Liu W."/>
            <person name="Song Y."/>
            <person name="Salvetti E."/>
            <person name="Wrobel A."/>
            <person name="Rasinkangas P."/>
            <person name="Parkhill J."/>
            <person name="Rea M.C."/>
            <person name="O'Sullivan O."/>
            <person name="Ritari J."/>
            <person name="Douillard F.P."/>
            <person name="Paul Ross R."/>
            <person name="Yang R."/>
            <person name="Briner A.E."/>
            <person name="Felis G.E."/>
            <person name="de Vos W.M."/>
            <person name="Barrangou R."/>
            <person name="Klaenhammer T.R."/>
            <person name="Caufield P.W."/>
            <person name="Cui Y."/>
            <person name="Zhang H."/>
            <person name="O'Toole P.W."/>
        </authorList>
    </citation>
    <scope>NUCLEOTIDE SEQUENCE [LARGE SCALE GENOMIC DNA]</scope>
    <source>
        <strain evidence="6 7">DSM 19117</strain>
    </source>
</reference>
<sequence>MRRFYRTFWSFSLGFLLAIGLSFLAPTPVHASTTVNLYAPVSVAAAKAGKPATALLTDPNSKGIITLDTPFSSVLDNPAFQYSDLATYSIDFTYANDLGNNDFTFDDVYVLSLRADPTAKPIPEYVQSLRERFQTLTDQFQGYVVTAANQKVFLASHPQWSVDHQTLNYYMQAEKCTGATTAVFHDETTTTPTTKQFRLMGLADTHANFVVGASRVPFDPTTAKIVDATGDPVSLISENFTEDFGVPFNEVLPVPLDGQATHTYTIIPKDDSVILVHYQYADGKTAQADQLYHGPADSSTTITAPVIDGYTPNQAALTPTFTAAKQELTFTYQKNPDPITPPASSSSSSSSESSASDSSASVSTSSESSATSSATTSTSSNTTSSVTSTSSATTSSSTPAPVNRPTTPTSSAATTSSSSAQSSTTTPSSNANQAAFKPFKLYVKHNLYAYRHPTFKANQRVKHYVKRPRVKAQTLTVVGTARSKQGLLRYQLANGTYITAQPRFVANLYWQGIHSTKLTVATPKGAYQYRGTSFTQKNRRKFLKPGTTVKVKKLVHHGMTTRYQLTNGQYLTGNKRFVSPVLK</sequence>
<feature type="domain" description="DUF5776" evidence="5">
    <location>
        <begin position="515"/>
        <end position="578"/>
    </location>
</feature>
<protein>
    <submittedName>
        <fullName evidence="6">Carbohydrate binding module</fullName>
    </submittedName>
</protein>
<organism evidence="6 7">
    <name type="scientific">Levilactobacillus namurensis DSM 19117</name>
    <dbReference type="NCBI Taxonomy" id="1423773"/>
    <lineage>
        <taxon>Bacteria</taxon>
        <taxon>Bacillati</taxon>
        <taxon>Bacillota</taxon>
        <taxon>Bacilli</taxon>
        <taxon>Lactobacillales</taxon>
        <taxon>Lactobacillaceae</taxon>
        <taxon>Levilactobacillus</taxon>
    </lineage>
</organism>
<feature type="compositionally biased region" description="Low complexity" evidence="2">
    <location>
        <begin position="343"/>
        <end position="398"/>
    </location>
</feature>
<dbReference type="Pfam" id="PF06458">
    <property type="entry name" value="MucBP"/>
    <property type="match status" value="1"/>
</dbReference>
<dbReference type="Pfam" id="PF19087">
    <property type="entry name" value="DUF5776"/>
    <property type="match status" value="2"/>
</dbReference>
<evidence type="ECO:0000313" key="7">
    <source>
        <dbReference type="Proteomes" id="UP000051162"/>
    </source>
</evidence>
<dbReference type="InterPro" id="IPR009459">
    <property type="entry name" value="MucBP_dom"/>
</dbReference>
<name>A0A0R1K2S6_9LACO</name>
<feature type="signal peptide" evidence="3">
    <location>
        <begin position="1"/>
        <end position="31"/>
    </location>
</feature>
<dbReference type="STRING" id="1423773.FD30_GL000347"/>
<evidence type="ECO:0000259" key="5">
    <source>
        <dbReference type="Pfam" id="PF19087"/>
    </source>
</evidence>
<feature type="domain" description="MucBP" evidence="4">
    <location>
        <begin position="274"/>
        <end position="333"/>
    </location>
</feature>
<evidence type="ECO:0000313" key="6">
    <source>
        <dbReference type="EMBL" id="KRK73639.1"/>
    </source>
</evidence>
<evidence type="ECO:0000256" key="3">
    <source>
        <dbReference type="SAM" id="SignalP"/>
    </source>
</evidence>
<evidence type="ECO:0000256" key="2">
    <source>
        <dbReference type="SAM" id="MobiDB-lite"/>
    </source>
</evidence>
<dbReference type="InterPro" id="IPR044081">
    <property type="entry name" value="DUF5776"/>
</dbReference>